<protein>
    <submittedName>
        <fullName evidence="3">CHAP domain-containing protein</fullName>
    </submittedName>
</protein>
<feature type="signal peptide" evidence="1">
    <location>
        <begin position="1"/>
        <end position="22"/>
    </location>
</feature>
<keyword evidence="4" id="KW-1185">Reference proteome</keyword>
<comment type="caution">
    <text evidence="3">The sequence shown here is derived from an EMBL/GenBank/DDBJ whole genome shotgun (WGS) entry which is preliminary data.</text>
</comment>
<dbReference type="Gene3D" id="3.90.1720.10">
    <property type="entry name" value="endopeptidase domain like (from Nostoc punctiforme)"/>
    <property type="match status" value="1"/>
</dbReference>
<dbReference type="RefSeq" id="WP_339585174.1">
    <property type="nucleotide sequence ID" value="NZ_JBBHJZ010000001.1"/>
</dbReference>
<name>A0ABU8RQD4_9SPHN</name>
<dbReference type="SUPFAM" id="SSF54001">
    <property type="entry name" value="Cysteine proteinases"/>
    <property type="match status" value="1"/>
</dbReference>
<sequence length="240" mass="25717">MAGRHYAAALLALTVVAGPVGARSTIDFNGDAGGGAGRVGAITLPPYLQCVPYARRVTGVNIFGDAHTWWGQAAGRYDRGREPKVGAVMAFRPSGNSRLGHVAAVSKIVDSRTLLISHANWSPINGRRGQIERNVRAVDVSPNNDWSQVRVWFAPIKALGGTAWPVTGFIYNQKPGAEKITKPQLIKVARTAEEKSALVKQFASKSRLPAAKAEARVEAAPARAPLTNDPIGQIIARKRR</sequence>
<gene>
    <name evidence="3" type="ORF">WG901_01055</name>
</gene>
<organism evidence="3 4">
    <name type="scientific">Novosphingobium anseongense</name>
    <dbReference type="NCBI Taxonomy" id="3133436"/>
    <lineage>
        <taxon>Bacteria</taxon>
        <taxon>Pseudomonadati</taxon>
        <taxon>Pseudomonadota</taxon>
        <taxon>Alphaproteobacteria</taxon>
        <taxon>Sphingomonadales</taxon>
        <taxon>Sphingomonadaceae</taxon>
        <taxon>Novosphingobium</taxon>
    </lineage>
</organism>
<dbReference type="InterPro" id="IPR007921">
    <property type="entry name" value="CHAP_dom"/>
</dbReference>
<reference evidence="3 4" key="1">
    <citation type="submission" date="2024-03" db="EMBL/GenBank/DDBJ databases">
        <authorList>
            <person name="Jo J.-H."/>
        </authorList>
    </citation>
    <scope>NUCLEOTIDE SEQUENCE [LARGE SCALE GENOMIC DNA]</scope>
    <source>
        <strain evidence="3 4">PS1R-30</strain>
    </source>
</reference>
<dbReference type="Proteomes" id="UP001361239">
    <property type="component" value="Unassembled WGS sequence"/>
</dbReference>
<feature type="chain" id="PRO_5047181662" evidence="1">
    <location>
        <begin position="23"/>
        <end position="240"/>
    </location>
</feature>
<evidence type="ECO:0000259" key="2">
    <source>
        <dbReference type="PROSITE" id="PS50911"/>
    </source>
</evidence>
<dbReference type="InterPro" id="IPR038765">
    <property type="entry name" value="Papain-like_cys_pep_sf"/>
</dbReference>
<evidence type="ECO:0000313" key="3">
    <source>
        <dbReference type="EMBL" id="MEJ5975207.1"/>
    </source>
</evidence>
<feature type="domain" description="Peptidase C51" evidence="2">
    <location>
        <begin position="25"/>
        <end position="148"/>
    </location>
</feature>
<dbReference type="Pfam" id="PF05257">
    <property type="entry name" value="CHAP"/>
    <property type="match status" value="1"/>
</dbReference>
<proteinExistence type="predicted"/>
<dbReference type="EMBL" id="JBBHJZ010000001">
    <property type="protein sequence ID" value="MEJ5975207.1"/>
    <property type="molecule type" value="Genomic_DNA"/>
</dbReference>
<keyword evidence="1" id="KW-0732">Signal</keyword>
<evidence type="ECO:0000313" key="4">
    <source>
        <dbReference type="Proteomes" id="UP001361239"/>
    </source>
</evidence>
<evidence type="ECO:0000256" key="1">
    <source>
        <dbReference type="SAM" id="SignalP"/>
    </source>
</evidence>
<accession>A0ABU8RQD4</accession>
<dbReference type="PROSITE" id="PS50911">
    <property type="entry name" value="CHAP"/>
    <property type="match status" value="1"/>
</dbReference>